<keyword evidence="1" id="KW-0805">Transcription regulation</keyword>
<keyword evidence="8" id="KW-1185">Reference proteome</keyword>
<dbReference type="InterPro" id="IPR036271">
    <property type="entry name" value="Tet_transcr_reg_TetR-rel_C_sf"/>
</dbReference>
<name>A0ABX2BZV1_9BURK</name>
<dbReference type="PANTHER" id="PTHR30055:SF234">
    <property type="entry name" value="HTH-TYPE TRANSCRIPTIONAL REGULATOR BETI"/>
    <property type="match status" value="1"/>
</dbReference>
<comment type="caution">
    <text evidence="7">The sequence shown here is derived from an EMBL/GenBank/DDBJ whole genome shotgun (WGS) entry which is preliminary data.</text>
</comment>
<sequence>MWKALVDEHSQKNEPEPESFRGARSAIRRKNGRQAQAATDKPRNIILEAAVALFYREPVESLSLERLANQTGFSKRRIYRVFGSRKAFLQAYVDRLCDRERARWREAGHRSGDEPVQHMLELFIDLAVELASDGYQRGQPQMSAVQFTEEEQPVRLSRTNLGREFRALLMRLAVAANAVDPEALADTLMMLWEGATSNFKSSGDSRRVAQRLPTLVDHIIKSYVIEEARGRGLPARGERS</sequence>
<dbReference type="InterPro" id="IPR050109">
    <property type="entry name" value="HTH-type_TetR-like_transc_reg"/>
</dbReference>
<evidence type="ECO:0000256" key="3">
    <source>
        <dbReference type="ARBA" id="ARBA00023163"/>
    </source>
</evidence>
<dbReference type="Pfam" id="PF00440">
    <property type="entry name" value="TetR_N"/>
    <property type="match status" value="1"/>
</dbReference>
<accession>A0ABX2BZV1</accession>
<evidence type="ECO:0000259" key="6">
    <source>
        <dbReference type="PROSITE" id="PS50977"/>
    </source>
</evidence>
<feature type="region of interest" description="Disordered" evidence="5">
    <location>
        <begin position="1"/>
        <end position="22"/>
    </location>
</feature>
<dbReference type="EMBL" id="WOEY01000134">
    <property type="protein sequence ID" value="NPT46367.1"/>
    <property type="molecule type" value="Genomic_DNA"/>
</dbReference>
<proteinExistence type="predicted"/>
<evidence type="ECO:0000313" key="7">
    <source>
        <dbReference type="EMBL" id="NPT46367.1"/>
    </source>
</evidence>
<dbReference type="InterPro" id="IPR009057">
    <property type="entry name" value="Homeodomain-like_sf"/>
</dbReference>
<protein>
    <submittedName>
        <fullName evidence="7">TetR family transcriptional regulator</fullName>
    </submittedName>
</protein>
<dbReference type="SUPFAM" id="SSF48498">
    <property type="entry name" value="Tetracyclin repressor-like, C-terminal domain"/>
    <property type="match status" value="1"/>
</dbReference>
<keyword evidence="2 4" id="KW-0238">DNA-binding</keyword>
<feature type="domain" description="HTH tetR-type" evidence="6">
    <location>
        <begin position="40"/>
        <end position="100"/>
    </location>
</feature>
<dbReference type="Gene3D" id="1.10.357.10">
    <property type="entry name" value="Tetracycline Repressor, domain 2"/>
    <property type="match status" value="1"/>
</dbReference>
<keyword evidence="3" id="KW-0804">Transcription</keyword>
<organism evidence="7 8">
    <name type="scientific">Paraburkholderia solitsugae</name>
    <dbReference type="NCBI Taxonomy" id="2675748"/>
    <lineage>
        <taxon>Bacteria</taxon>
        <taxon>Pseudomonadati</taxon>
        <taxon>Pseudomonadota</taxon>
        <taxon>Betaproteobacteria</taxon>
        <taxon>Burkholderiales</taxon>
        <taxon>Burkholderiaceae</taxon>
        <taxon>Paraburkholderia</taxon>
    </lineage>
</organism>
<dbReference type="PANTHER" id="PTHR30055">
    <property type="entry name" value="HTH-TYPE TRANSCRIPTIONAL REGULATOR RUTR"/>
    <property type="match status" value="1"/>
</dbReference>
<gene>
    <name evidence="7" type="ORF">GNZ12_34585</name>
</gene>
<evidence type="ECO:0000256" key="5">
    <source>
        <dbReference type="SAM" id="MobiDB-lite"/>
    </source>
</evidence>
<feature type="DNA-binding region" description="H-T-H motif" evidence="4">
    <location>
        <begin position="63"/>
        <end position="82"/>
    </location>
</feature>
<reference evidence="7 8" key="1">
    <citation type="submission" date="2019-11" db="EMBL/GenBank/DDBJ databases">
        <title>Metabolism of dissolved organic matter in forest soils.</title>
        <authorList>
            <person name="Cyle K.T."/>
            <person name="Wilhelm R.C."/>
            <person name="Martinez C.E."/>
        </authorList>
    </citation>
    <scope>NUCLEOTIDE SEQUENCE [LARGE SCALE GENOMIC DNA]</scope>
    <source>
        <strain evidence="7 8">1N</strain>
    </source>
</reference>
<dbReference type="RefSeq" id="WP_172316480.1">
    <property type="nucleotide sequence ID" value="NZ_WOEY01000134.1"/>
</dbReference>
<dbReference type="PROSITE" id="PS50977">
    <property type="entry name" value="HTH_TETR_2"/>
    <property type="match status" value="1"/>
</dbReference>
<evidence type="ECO:0000256" key="4">
    <source>
        <dbReference type="PROSITE-ProRule" id="PRU00335"/>
    </source>
</evidence>
<evidence type="ECO:0000313" key="8">
    <source>
        <dbReference type="Proteomes" id="UP000652198"/>
    </source>
</evidence>
<dbReference type="Proteomes" id="UP000652198">
    <property type="component" value="Unassembled WGS sequence"/>
</dbReference>
<evidence type="ECO:0000256" key="2">
    <source>
        <dbReference type="ARBA" id="ARBA00023125"/>
    </source>
</evidence>
<dbReference type="SUPFAM" id="SSF46689">
    <property type="entry name" value="Homeodomain-like"/>
    <property type="match status" value="1"/>
</dbReference>
<evidence type="ECO:0000256" key="1">
    <source>
        <dbReference type="ARBA" id="ARBA00023015"/>
    </source>
</evidence>
<feature type="compositionally biased region" description="Basic and acidic residues" evidence="5">
    <location>
        <begin position="1"/>
        <end position="21"/>
    </location>
</feature>
<dbReference type="InterPro" id="IPR001647">
    <property type="entry name" value="HTH_TetR"/>
</dbReference>